<feature type="compositionally biased region" description="Low complexity" evidence="7">
    <location>
        <begin position="150"/>
        <end position="167"/>
    </location>
</feature>
<feature type="compositionally biased region" description="Polar residues" evidence="7">
    <location>
        <begin position="123"/>
        <end position="137"/>
    </location>
</feature>
<evidence type="ECO:0000256" key="1">
    <source>
        <dbReference type="ARBA" id="ARBA00022527"/>
    </source>
</evidence>
<dbReference type="OrthoDB" id="20524at2759"/>
<dbReference type="FunFam" id="1.10.510.10:FF:000377">
    <property type="entry name" value="Checkpoint protein kinase"/>
    <property type="match status" value="1"/>
</dbReference>
<dbReference type="PROSITE" id="PS50011">
    <property type="entry name" value="PROTEIN_KINASE_DOM"/>
    <property type="match status" value="1"/>
</dbReference>
<feature type="region of interest" description="Disordered" evidence="7">
    <location>
        <begin position="32"/>
        <end position="391"/>
    </location>
</feature>
<dbReference type="Proteomes" id="UP000223968">
    <property type="component" value="Unassembled WGS sequence"/>
</dbReference>
<feature type="compositionally biased region" description="Basic and acidic residues" evidence="7">
    <location>
        <begin position="107"/>
        <end position="120"/>
    </location>
</feature>
<dbReference type="FunFam" id="3.30.200.20:FF:000131">
    <property type="entry name" value="Dual specificity protein kinase TTK"/>
    <property type="match status" value="1"/>
</dbReference>
<organism evidence="9 10">
    <name type="scientific">Helicocarpus griseus UAMH5409</name>
    <dbReference type="NCBI Taxonomy" id="1447875"/>
    <lineage>
        <taxon>Eukaryota</taxon>
        <taxon>Fungi</taxon>
        <taxon>Dikarya</taxon>
        <taxon>Ascomycota</taxon>
        <taxon>Pezizomycotina</taxon>
        <taxon>Eurotiomycetes</taxon>
        <taxon>Eurotiomycetidae</taxon>
        <taxon>Onygenales</taxon>
        <taxon>Ajellomycetaceae</taxon>
        <taxon>Helicocarpus</taxon>
    </lineage>
</organism>
<feature type="compositionally biased region" description="Basic and acidic residues" evidence="7">
    <location>
        <begin position="71"/>
        <end position="86"/>
    </location>
</feature>
<dbReference type="GO" id="GO:0034501">
    <property type="term" value="P:protein localization to kinetochore"/>
    <property type="evidence" value="ECO:0007669"/>
    <property type="project" value="TreeGrafter"/>
</dbReference>
<dbReference type="EMBL" id="PDNB01000023">
    <property type="protein sequence ID" value="PGH15642.1"/>
    <property type="molecule type" value="Genomic_DNA"/>
</dbReference>
<dbReference type="STRING" id="1447875.A0A2B7Y473"/>
<reference evidence="9 10" key="1">
    <citation type="submission" date="2017-10" db="EMBL/GenBank/DDBJ databases">
        <title>Comparative genomics in systemic dimorphic fungi from Ajellomycetaceae.</title>
        <authorList>
            <person name="Munoz J.F."/>
            <person name="Mcewen J.G."/>
            <person name="Clay O.K."/>
            <person name="Cuomo C.A."/>
        </authorList>
    </citation>
    <scope>NUCLEOTIDE SEQUENCE [LARGE SCALE GENOMIC DNA]</scope>
    <source>
        <strain evidence="9 10">UAMH5409</strain>
    </source>
</reference>
<dbReference type="InterPro" id="IPR008271">
    <property type="entry name" value="Ser/Thr_kinase_AS"/>
</dbReference>
<dbReference type="SMART" id="SM00220">
    <property type="entry name" value="S_TKc"/>
    <property type="match status" value="1"/>
</dbReference>
<evidence type="ECO:0000256" key="5">
    <source>
        <dbReference type="ARBA" id="ARBA00022840"/>
    </source>
</evidence>
<dbReference type="InterPro" id="IPR027084">
    <property type="entry name" value="Mps1_cat"/>
</dbReference>
<dbReference type="GO" id="GO:0004712">
    <property type="term" value="F:protein serine/threonine/tyrosine kinase activity"/>
    <property type="evidence" value="ECO:0007669"/>
    <property type="project" value="TreeGrafter"/>
</dbReference>
<feature type="compositionally biased region" description="Low complexity" evidence="7">
    <location>
        <begin position="1"/>
        <end position="11"/>
    </location>
</feature>
<evidence type="ECO:0000313" key="9">
    <source>
        <dbReference type="EMBL" id="PGH15642.1"/>
    </source>
</evidence>
<dbReference type="SUPFAM" id="SSF56112">
    <property type="entry name" value="Protein kinase-like (PK-like)"/>
    <property type="match status" value="1"/>
</dbReference>
<proteinExistence type="predicted"/>
<keyword evidence="3 6" id="KW-0547">Nucleotide-binding</keyword>
<dbReference type="AlphaFoldDB" id="A0A2B7Y473"/>
<evidence type="ECO:0000259" key="8">
    <source>
        <dbReference type="PROSITE" id="PS50011"/>
    </source>
</evidence>
<dbReference type="PROSITE" id="PS00108">
    <property type="entry name" value="PROTEIN_KINASE_ST"/>
    <property type="match status" value="1"/>
</dbReference>
<name>A0A2B7Y473_9EURO</name>
<feature type="region of interest" description="Disordered" evidence="7">
    <location>
        <begin position="1"/>
        <end position="20"/>
    </location>
</feature>
<evidence type="ECO:0000256" key="2">
    <source>
        <dbReference type="ARBA" id="ARBA00022679"/>
    </source>
</evidence>
<comment type="caution">
    <text evidence="9">The sequence shown here is derived from an EMBL/GenBank/DDBJ whole genome shotgun (WGS) entry which is preliminary data.</text>
</comment>
<dbReference type="GO" id="GO:0005634">
    <property type="term" value="C:nucleus"/>
    <property type="evidence" value="ECO:0007669"/>
    <property type="project" value="TreeGrafter"/>
</dbReference>
<feature type="compositionally biased region" description="Basic and acidic residues" evidence="7">
    <location>
        <begin position="268"/>
        <end position="285"/>
    </location>
</feature>
<feature type="compositionally biased region" description="Basic and acidic residues" evidence="7">
    <location>
        <begin position="183"/>
        <end position="199"/>
    </location>
</feature>
<evidence type="ECO:0000256" key="7">
    <source>
        <dbReference type="SAM" id="MobiDB-lite"/>
    </source>
</evidence>
<evidence type="ECO:0000256" key="6">
    <source>
        <dbReference type="PROSITE-ProRule" id="PRU10141"/>
    </source>
</evidence>
<feature type="domain" description="Protein kinase" evidence="8">
    <location>
        <begin position="470"/>
        <end position="753"/>
    </location>
</feature>
<evidence type="ECO:0000256" key="4">
    <source>
        <dbReference type="ARBA" id="ARBA00022777"/>
    </source>
</evidence>
<feature type="compositionally biased region" description="Polar residues" evidence="7">
    <location>
        <begin position="324"/>
        <end position="340"/>
    </location>
</feature>
<feature type="region of interest" description="Disordered" evidence="7">
    <location>
        <begin position="405"/>
        <end position="460"/>
    </location>
</feature>
<dbReference type="GO" id="GO:0033316">
    <property type="term" value="P:meiotic spindle assembly checkpoint signaling"/>
    <property type="evidence" value="ECO:0007669"/>
    <property type="project" value="TreeGrafter"/>
</dbReference>
<feature type="binding site" evidence="6">
    <location>
        <position position="498"/>
    </location>
    <ligand>
        <name>ATP</name>
        <dbReference type="ChEBI" id="CHEBI:30616"/>
    </ligand>
</feature>
<dbReference type="CDD" id="cd14131">
    <property type="entry name" value="PKc_Mps1"/>
    <property type="match status" value="1"/>
</dbReference>
<dbReference type="Gene3D" id="3.30.200.20">
    <property type="entry name" value="Phosphorylase Kinase, domain 1"/>
    <property type="match status" value="1"/>
</dbReference>
<dbReference type="PANTHER" id="PTHR22974">
    <property type="entry name" value="MIXED LINEAGE PROTEIN KINASE"/>
    <property type="match status" value="1"/>
</dbReference>
<dbReference type="GO" id="GO:0000776">
    <property type="term" value="C:kinetochore"/>
    <property type="evidence" value="ECO:0007669"/>
    <property type="project" value="TreeGrafter"/>
</dbReference>
<dbReference type="Pfam" id="PF00069">
    <property type="entry name" value="Pkinase"/>
    <property type="match status" value="1"/>
</dbReference>
<evidence type="ECO:0000313" key="10">
    <source>
        <dbReference type="Proteomes" id="UP000223968"/>
    </source>
</evidence>
<protein>
    <submittedName>
        <fullName evidence="9">TTK protein kinase</fullName>
    </submittedName>
</protein>
<feature type="compositionally biased region" description="Polar residues" evidence="7">
    <location>
        <begin position="286"/>
        <end position="302"/>
    </location>
</feature>
<dbReference type="GO" id="GO:0098813">
    <property type="term" value="P:nuclear chromosome segregation"/>
    <property type="evidence" value="ECO:0007669"/>
    <property type="project" value="UniProtKB-ARBA"/>
</dbReference>
<keyword evidence="5 6" id="KW-0067">ATP-binding</keyword>
<dbReference type="GO" id="GO:0005524">
    <property type="term" value="F:ATP binding"/>
    <property type="evidence" value="ECO:0007669"/>
    <property type="project" value="UniProtKB-UniRule"/>
</dbReference>
<dbReference type="GO" id="GO:0004674">
    <property type="term" value="F:protein serine/threonine kinase activity"/>
    <property type="evidence" value="ECO:0007669"/>
    <property type="project" value="UniProtKB-KW"/>
</dbReference>
<dbReference type="InterPro" id="IPR017441">
    <property type="entry name" value="Protein_kinase_ATP_BS"/>
</dbReference>
<evidence type="ECO:0000256" key="3">
    <source>
        <dbReference type="ARBA" id="ARBA00022741"/>
    </source>
</evidence>
<dbReference type="Gene3D" id="1.10.510.10">
    <property type="entry name" value="Transferase(Phosphotransferase) domain 1"/>
    <property type="match status" value="1"/>
</dbReference>
<accession>A0A2B7Y473</accession>
<keyword evidence="2" id="KW-0808">Transferase</keyword>
<dbReference type="PROSITE" id="PS00107">
    <property type="entry name" value="PROTEIN_KINASE_ATP"/>
    <property type="match status" value="1"/>
</dbReference>
<feature type="compositionally biased region" description="Polar residues" evidence="7">
    <location>
        <begin position="38"/>
        <end position="59"/>
    </location>
</feature>
<keyword evidence="10" id="KW-1185">Reference proteome</keyword>
<dbReference type="InterPro" id="IPR000719">
    <property type="entry name" value="Prot_kinase_dom"/>
</dbReference>
<keyword evidence="1" id="KW-0723">Serine/threonine-protein kinase</keyword>
<dbReference type="PANTHER" id="PTHR22974:SF21">
    <property type="entry name" value="DUAL SPECIFICITY PROTEIN KINASE TTK"/>
    <property type="match status" value="1"/>
</dbReference>
<dbReference type="GO" id="GO:0007094">
    <property type="term" value="P:mitotic spindle assembly checkpoint signaling"/>
    <property type="evidence" value="ECO:0007669"/>
    <property type="project" value="TreeGrafter"/>
</dbReference>
<sequence length="812" mass="89699">MARPRSFSIGDSSDDDFPEPIKFSASVKALLGEEDGSNVDTSPSRGNGIGTNQVQQKESIVNGEQPLQSRKMPERQVRIASPRERATGGPSPRIVRVNSARYSPSGLHRENSLLGRKEESILEGSSQQQQQHRSNLITPAAPRVVRVTGSRSTSQSPTTVSPSGTETRSSERSSKEAGSGSRIGDRSFSGDERRRDENVYRSGSASILRSRPGEETGMQSSLRVKRVGKLTGSFLNGPARRGVIRRQSEEVQEEPQNEWPGANASPHAGKEEQPQEHGSPRDQSFEKSQQYPRPSESRSGSPLPNLGPKRLPDSEMPPDDPLLRNNSPRLSTSKSKSPLSAEQKESSRSTKEEAPVFYQVPPFSARSASREQENDPPPTFKRPKSGGFGLLDKVDKLSVVYDDDKEAAKPAPSTISPRKPLAPRDHNTPRRPAPPPPKMSVLETATAPAGATSSQARRKRVQVTINRKPFTRLDCIGRGGSSRVYRVMAENCKIFALKRVNLEDVDPLALAGYKGEIDLLKRLENVDRVVRLFDYEINEEKHALSVLMEIGESDLYRILTLRLNAEDAVFDSAFTRYYWKEMLECVQAVHAFDIVHSDLKPANFVLVKGNLKLIDFGIANKINDDTVNVHREQQIGTPNYMAPEALVDINAASGLPSTVGKMMKVGKPSDVWSLGCILYQMVYGKPPFAYITKPLERIMAIPNPNVVIEYPAFGVGGVTVPPGLIKTLKRCLQRDQRLRPTVQELLAQRDPFLYPEAQLEGTVPMTQEMLGRILTNVVNHCRARGAPKEEELAGWPAGFFAKIRSALEEDAL</sequence>
<dbReference type="InterPro" id="IPR011009">
    <property type="entry name" value="Kinase-like_dom_sf"/>
</dbReference>
<feature type="compositionally biased region" description="Basic and acidic residues" evidence="7">
    <location>
        <begin position="342"/>
        <end position="354"/>
    </location>
</feature>
<gene>
    <name evidence="9" type="ORF">AJ79_02235</name>
</gene>
<keyword evidence="4 9" id="KW-0418">Kinase</keyword>